<accession>A0ABT8AI63</accession>
<keyword evidence="2" id="KW-1185">Reference proteome</keyword>
<evidence type="ECO:0000313" key="1">
    <source>
        <dbReference type="EMBL" id="MDN3569231.1"/>
    </source>
</evidence>
<reference evidence="2" key="1">
    <citation type="journal article" date="2019" name="Int. J. Syst. Evol. Microbiol.">
        <title>The Global Catalogue of Microorganisms (GCM) 10K type strain sequencing project: providing services to taxonomists for standard genome sequencing and annotation.</title>
        <authorList>
            <consortium name="The Broad Institute Genomics Platform"/>
            <consortium name="The Broad Institute Genome Sequencing Center for Infectious Disease"/>
            <person name="Wu L."/>
            <person name="Ma J."/>
        </authorList>
    </citation>
    <scope>NUCLEOTIDE SEQUENCE [LARGE SCALE GENOMIC DNA]</scope>
    <source>
        <strain evidence="2">CECT 7806</strain>
    </source>
</reference>
<name>A0ABT8AI63_9HYPH</name>
<protein>
    <submittedName>
        <fullName evidence="1">Uncharacterized protein</fullName>
    </submittedName>
</protein>
<dbReference type="RefSeq" id="WP_238286571.1">
    <property type="nucleotide sequence ID" value="NZ_BPQS01000006.1"/>
</dbReference>
<dbReference type="Proteomes" id="UP001244297">
    <property type="component" value="Unassembled WGS sequence"/>
</dbReference>
<organism evidence="1 2">
    <name type="scientific">Methylobacterium longum</name>
    <dbReference type="NCBI Taxonomy" id="767694"/>
    <lineage>
        <taxon>Bacteria</taxon>
        <taxon>Pseudomonadati</taxon>
        <taxon>Pseudomonadota</taxon>
        <taxon>Alphaproteobacteria</taxon>
        <taxon>Hyphomicrobiales</taxon>
        <taxon>Methylobacteriaceae</taxon>
        <taxon>Methylobacterium</taxon>
    </lineage>
</organism>
<gene>
    <name evidence="1" type="ORF">QWZ18_01170</name>
</gene>
<sequence length="75" mass="8038">MMLAACGSAHALEVPAVAAGTHFARAPVERAGTVTLGTLSVKPLGVDLRWDPRVCIGCDRNNGPARERIARHRHR</sequence>
<evidence type="ECO:0000313" key="2">
    <source>
        <dbReference type="Proteomes" id="UP001244297"/>
    </source>
</evidence>
<comment type="caution">
    <text evidence="1">The sequence shown here is derived from an EMBL/GenBank/DDBJ whole genome shotgun (WGS) entry which is preliminary data.</text>
</comment>
<dbReference type="EMBL" id="JAUFPT010000001">
    <property type="protein sequence ID" value="MDN3569231.1"/>
    <property type="molecule type" value="Genomic_DNA"/>
</dbReference>
<proteinExistence type="predicted"/>